<keyword evidence="2" id="KW-1185">Reference proteome</keyword>
<dbReference type="GO" id="GO:0016990">
    <property type="term" value="F:arginine deiminase activity"/>
    <property type="evidence" value="ECO:0007669"/>
    <property type="project" value="TreeGrafter"/>
</dbReference>
<dbReference type="PANTHER" id="PTHR47271">
    <property type="entry name" value="ARGININE DEIMINASE"/>
    <property type="match status" value="1"/>
</dbReference>
<dbReference type="EMBL" id="CP022572">
    <property type="protein sequence ID" value="AZU64965.1"/>
    <property type="molecule type" value="Genomic_DNA"/>
</dbReference>
<name>A0A3Q9QZB5_9BACI</name>
<evidence type="ECO:0000313" key="2">
    <source>
        <dbReference type="Proteomes" id="UP000282892"/>
    </source>
</evidence>
<dbReference type="STRING" id="1193713.GCA_001636315_05178"/>
<dbReference type="KEGG" id="nmk:CHR53_13705"/>
<dbReference type="Gene3D" id="3.75.10.10">
    <property type="entry name" value="L-arginine/glycine Amidinotransferase, Chain A"/>
    <property type="match status" value="1"/>
</dbReference>
<dbReference type="GO" id="GO:0019546">
    <property type="term" value="P:L-arginine deiminase pathway"/>
    <property type="evidence" value="ECO:0007669"/>
    <property type="project" value="TreeGrafter"/>
</dbReference>
<proteinExistence type="predicted"/>
<dbReference type="GO" id="GO:0016740">
    <property type="term" value="F:transferase activity"/>
    <property type="evidence" value="ECO:0007669"/>
    <property type="project" value="UniProtKB-KW"/>
</dbReference>
<accession>A0A3Q9QZB5</accession>
<dbReference type="AlphaFoldDB" id="A0A3Q9QZB5"/>
<dbReference type="SUPFAM" id="SSF55909">
    <property type="entry name" value="Pentein"/>
    <property type="match status" value="1"/>
</dbReference>
<dbReference type="Proteomes" id="UP000282892">
    <property type="component" value="Chromosome"/>
</dbReference>
<dbReference type="Pfam" id="PF19420">
    <property type="entry name" value="DDAH_eukar"/>
    <property type="match status" value="1"/>
</dbReference>
<protein>
    <submittedName>
        <fullName evidence="1">Amidinotransferase</fullName>
    </submittedName>
</protein>
<evidence type="ECO:0000313" key="1">
    <source>
        <dbReference type="EMBL" id="AZU64965.1"/>
    </source>
</evidence>
<organism evidence="1 2">
    <name type="scientific">Neobacillus mesonae</name>
    <dbReference type="NCBI Taxonomy" id="1193713"/>
    <lineage>
        <taxon>Bacteria</taxon>
        <taxon>Bacillati</taxon>
        <taxon>Bacillota</taxon>
        <taxon>Bacilli</taxon>
        <taxon>Bacillales</taxon>
        <taxon>Bacillaceae</taxon>
        <taxon>Neobacillus</taxon>
    </lineage>
</organism>
<reference evidence="1 2" key="1">
    <citation type="submission" date="2017-07" db="EMBL/GenBank/DDBJ databases">
        <title>The complete genome sequence of Bacillus mesonae strain H20-5, an efficient strain improving plant abiotic stress resistance.</title>
        <authorList>
            <person name="Kim S.Y."/>
            <person name="Song H."/>
            <person name="Sang M.K."/>
            <person name="Weon H.-Y."/>
            <person name="Song J."/>
        </authorList>
    </citation>
    <scope>NUCLEOTIDE SEQUENCE [LARGE SCALE GENOMIC DNA]</scope>
    <source>
        <strain evidence="1 2">H20-5</strain>
    </source>
</reference>
<dbReference type="OrthoDB" id="9807502at2"/>
<sequence length="314" mass="35592">MMEVKVQGERWFPAETNFSEELKDLWGNWYCDSEVGTLRSVLLHRPGLEIEGINEENFADFRFRAPMNPVRARRQQDALADLFRLNGVEVHYVEGQRTDRPNALYMRDLMFMTPEGAIICRPAIPARRGEEKAVARTLASLGVPIIKTINGDGYFEGACAMWVNRETVVIGTGSRSNESGAIQVERELRNIGVKNIIMTQIPYGSIHLDGYMNMIDVNKLVIFPWHTTYDCMKQLLDLGIELIELPFIDELKQGMSLNFIALSPGKIVMPSGNEKSKNLFIEHGVEVIEIEMDEIINGWGAIHCMTAFLNRDPV</sequence>
<gene>
    <name evidence="1" type="ORF">CHR53_13705</name>
</gene>
<dbReference type="PANTHER" id="PTHR47271:SF2">
    <property type="entry name" value="ARGININE DEIMINASE"/>
    <property type="match status" value="1"/>
</dbReference>
<keyword evidence="1" id="KW-0808">Transferase</keyword>